<keyword evidence="3" id="KW-1185">Reference proteome</keyword>
<dbReference type="Proteomes" id="UP000015480">
    <property type="component" value="Chromosome"/>
</dbReference>
<reference evidence="2 3" key="1">
    <citation type="journal article" date="2014" name="BMC Genomics">
        <title>Architecture and functions of a multipartite genome of the methylotrophic bacterium Paracoccus aminophilus JCM 7686, containing primary and secondary chromids.</title>
        <authorList>
            <person name="Dziewit L."/>
            <person name="Czarnecki J."/>
            <person name="Wibberg D."/>
            <person name="Radlinska M."/>
            <person name="Mrozek P."/>
            <person name="Szymczak M."/>
            <person name="Schluter A."/>
            <person name="Puhler A."/>
            <person name="Bartosik D."/>
        </authorList>
    </citation>
    <scope>NUCLEOTIDE SEQUENCE [LARGE SCALE GENOMIC DNA]</scope>
    <source>
        <strain evidence="2">JCM 7686</strain>
    </source>
</reference>
<accession>S5XV44</accession>
<dbReference type="NCBIfam" id="TIGR02276">
    <property type="entry name" value="beta_rpt_yvtn"/>
    <property type="match status" value="1"/>
</dbReference>
<protein>
    <recommendedName>
        <fullName evidence="1">Pyrrolo-quinoline quinone repeat domain-containing protein</fullName>
    </recommendedName>
</protein>
<organism evidence="2 3">
    <name type="scientific">Paracoccus aminophilus JCM 7686</name>
    <dbReference type="NCBI Taxonomy" id="1367847"/>
    <lineage>
        <taxon>Bacteria</taxon>
        <taxon>Pseudomonadati</taxon>
        <taxon>Pseudomonadota</taxon>
        <taxon>Alphaproteobacteria</taxon>
        <taxon>Rhodobacterales</taxon>
        <taxon>Paracoccaceae</taxon>
        <taxon>Paracoccus</taxon>
    </lineage>
</organism>
<feature type="domain" description="Pyrrolo-quinoline quinone repeat" evidence="1">
    <location>
        <begin position="15"/>
        <end position="155"/>
    </location>
</feature>
<dbReference type="HOGENOM" id="CLU_009318_2_2_5"/>
<dbReference type="PANTHER" id="PTHR47197:SF3">
    <property type="entry name" value="DIHYDRO-HEME D1 DEHYDROGENASE"/>
    <property type="match status" value="1"/>
</dbReference>
<gene>
    <name evidence="2" type="ORF">JCM7686_0094</name>
</gene>
<evidence type="ECO:0000259" key="1">
    <source>
        <dbReference type="Pfam" id="PF13360"/>
    </source>
</evidence>
<dbReference type="eggNOG" id="COG3391">
    <property type="taxonomic scope" value="Bacteria"/>
</dbReference>
<dbReference type="Pfam" id="PF13360">
    <property type="entry name" value="PQQ_2"/>
    <property type="match status" value="1"/>
</dbReference>
<evidence type="ECO:0000313" key="3">
    <source>
        <dbReference type="Proteomes" id="UP000015480"/>
    </source>
</evidence>
<dbReference type="Gene3D" id="2.130.10.10">
    <property type="entry name" value="YVTN repeat-like/Quinoprotein amine dehydrogenase"/>
    <property type="match status" value="2"/>
</dbReference>
<dbReference type="KEGG" id="pami:JCM7686_0094"/>
<dbReference type="SUPFAM" id="SSF51004">
    <property type="entry name" value="C-terminal (heme d1) domain of cytochrome cd1-nitrite reductase"/>
    <property type="match status" value="1"/>
</dbReference>
<dbReference type="InterPro" id="IPR011048">
    <property type="entry name" value="Haem_d1_sf"/>
</dbReference>
<dbReference type="InterPro" id="IPR051200">
    <property type="entry name" value="Host-pathogen_enzymatic-act"/>
</dbReference>
<proteinExistence type="predicted"/>
<sequence>MAGDLAFVTSQNADMVTIVDLGSGQIISSTPVSGAPAPVAYDAQRSLAYVISAKDGVLHVLNETGRDVWRIKLGEGAFGIAIAQDGGLFITDWYGHRLSRYDGRLSRIWSVRTGASPAGVALTSDGALVATADRDDDQISLYDASNGRRLRAIKVGKHPYAIVAYDGRLWTTDVQSDTVTVVDPILGRVEATIPTGSHPYGLAFAGGKGFVTNQYAGTISVFDAKTLAPLATLETGDYPEGIATLPDGSGVAIVHWESNTMVIVDAATLAVRKSIELPDGPRAFGLFTGRQQ</sequence>
<dbReference type="AlphaFoldDB" id="S5XV44"/>
<dbReference type="InterPro" id="IPR002372">
    <property type="entry name" value="PQQ_rpt_dom"/>
</dbReference>
<evidence type="ECO:0000313" key="2">
    <source>
        <dbReference type="EMBL" id="AGT07205.1"/>
    </source>
</evidence>
<dbReference type="InterPro" id="IPR011964">
    <property type="entry name" value="YVTN_b-propeller_repeat"/>
</dbReference>
<dbReference type="InterPro" id="IPR015943">
    <property type="entry name" value="WD40/YVTN_repeat-like_dom_sf"/>
</dbReference>
<dbReference type="PANTHER" id="PTHR47197">
    <property type="entry name" value="PROTEIN NIRF"/>
    <property type="match status" value="1"/>
</dbReference>
<name>S5XV44_PARAH</name>
<dbReference type="PATRIC" id="fig|1367847.3.peg.30"/>
<dbReference type="EMBL" id="CP006650">
    <property type="protein sequence ID" value="AGT07205.1"/>
    <property type="molecule type" value="Genomic_DNA"/>
</dbReference>
<dbReference type="STRING" id="1367847.JCM7686_0094"/>